<name>M3H365_9LEPT</name>
<dbReference type="Proteomes" id="UP000011770">
    <property type="component" value="Unassembled WGS sequence"/>
</dbReference>
<dbReference type="AlphaFoldDB" id="M3H365"/>
<gene>
    <name evidence="1" type="ORF">LEP1GSC188_4587</name>
</gene>
<protein>
    <submittedName>
        <fullName evidence="1">Uncharacterized protein</fullName>
    </submittedName>
</protein>
<proteinExistence type="predicted"/>
<accession>M3H365</accession>
<reference evidence="1 2" key="1">
    <citation type="submission" date="2013-01" db="EMBL/GenBank/DDBJ databases">
        <authorList>
            <person name="Harkins D.M."/>
            <person name="Durkin A.S."/>
            <person name="Brinkac L.M."/>
            <person name="Haft D.H."/>
            <person name="Selengut J.D."/>
            <person name="Sanka R."/>
            <person name="DePew J."/>
            <person name="Purushe J."/>
            <person name="Tulsiani S.M."/>
            <person name="Graham G.C."/>
            <person name="Burns M.-A."/>
            <person name="Dohnt M.F."/>
            <person name="Smythe L.D."/>
            <person name="McKay D.B."/>
            <person name="Craig S.B."/>
            <person name="Vinetz J.M."/>
            <person name="Sutton G.G."/>
            <person name="Nierman W.C."/>
            <person name="Fouts D.E."/>
        </authorList>
    </citation>
    <scope>NUCLEOTIDE SEQUENCE [LARGE SCALE GENOMIC DNA]</scope>
    <source>
        <strain evidence="1 2">LT2116</strain>
    </source>
</reference>
<dbReference type="EMBL" id="AHOR02000014">
    <property type="protein sequence ID" value="EMF83205.1"/>
    <property type="molecule type" value="Genomic_DNA"/>
</dbReference>
<sequence length="44" mass="5428">MSDKFVDFRTIFLLNSYSTDLYIKKYRQLKYKSLFIRSEILETL</sequence>
<evidence type="ECO:0000313" key="2">
    <source>
        <dbReference type="Proteomes" id="UP000011770"/>
    </source>
</evidence>
<organism evidence="1 2">
    <name type="scientific">Leptospira weilii serovar Topaz str. LT2116</name>
    <dbReference type="NCBI Taxonomy" id="1088540"/>
    <lineage>
        <taxon>Bacteria</taxon>
        <taxon>Pseudomonadati</taxon>
        <taxon>Spirochaetota</taxon>
        <taxon>Spirochaetia</taxon>
        <taxon>Leptospirales</taxon>
        <taxon>Leptospiraceae</taxon>
        <taxon>Leptospira</taxon>
    </lineage>
</organism>
<comment type="caution">
    <text evidence="1">The sequence shown here is derived from an EMBL/GenBank/DDBJ whole genome shotgun (WGS) entry which is preliminary data.</text>
</comment>
<evidence type="ECO:0000313" key="1">
    <source>
        <dbReference type="EMBL" id="EMF83205.1"/>
    </source>
</evidence>